<evidence type="ECO:0000313" key="2">
    <source>
        <dbReference type="EMBL" id="CAB4543600.1"/>
    </source>
</evidence>
<accession>A0A6J6BWN5</accession>
<reference evidence="2" key="1">
    <citation type="submission" date="2020-05" db="EMBL/GenBank/DDBJ databases">
        <authorList>
            <person name="Chiriac C."/>
            <person name="Salcher M."/>
            <person name="Ghai R."/>
            <person name="Kavagutti S V."/>
        </authorList>
    </citation>
    <scope>NUCLEOTIDE SEQUENCE</scope>
</reference>
<gene>
    <name evidence="2" type="ORF">UFOPK1425_00692</name>
</gene>
<protein>
    <submittedName>
        <fullName evidence="2">Unannotated protein</fullName>
    </submittedName>
</protein>
<evidence type="ECO:0000256" key="1">
    <source>
        <dbReference type="SAM" id="MobiDB-lite"/>
    </source>
</evidence>
<feature type="region of interest" description="Disordered" evidence="1">
    <location>
        <begin position="132"/>
        <end position="152"/>
    </location>
</feature>
<dbReference type="EMBL" id="CAEZSJ010000115">
    <property type="protein sequence ID" value="CAB4543600.1"/>
    <property type="molecule type" value="Genomic_DNA"/>
</dbReference>
<sequence length="152" mass="16290">MAAKKFPTARLRYCIGERPAPDFPVGNVDGIRSYPIIRATSSTRSGASSKSARQDGGSISQFVSDFLFTSQPTINNLASTSFESTFVPKYLVTKLGSKETIGAYLGSPEELEPTYFAPPSSIIKVIARAEDISASDGSTPRSSLRDASEDNL</sequence>
<organism evidence="2">
    <name type="scientific">freshwater metagenome</name>
    <dbReference type="NCBI Taxonomy" id="449393"/>
    <lineage>
        <taxon>unclassified sequences</taxon>
        <taxon>metagenomes</taxon>
        <taxon>ecological metagenomes</taxon>
    </lineage>
</organism>
<feature type="compositionally biased region" description="Basic and acidic residues" evidence="1">
    <location>
        <begin position="143"/>
        <end position="152"/>
    </location>
</feature>
<name>A0A6J6BWN5_9ZZZZ</name>
<dbReference type="AlphaFoldDB" id="A0A6J6BWN5"/>
<proteinExistence type="predicted"/>